<feature type="transmembrane region" description="Helical" evidence="1">
    <location>
        <begin position="334"/>
        <end position="354"/>
    </location>
</feature>
<protein>
    <submittedName>
        <fullName evidence="3">Acyltransferase</fullName>
    </submittedName>
</protein>
<dbReference type="PANTHER" id="PTHR23028:SF53">
    <property type="entry name" value="ACYL_TRANSF_3 DOMAIN-CONTAINING PROTEIN"/>
    <property type="match status" value="1"/>
</dbReference>
<dbReference type="GO" id="GO:0000271">
    <property type="term" value="P:polysaccharide biosynthetic process"/>
    <property type="evidence" value="ECO:0007669"/>
    <property type="project" value="TreeGrafter"/>
</dbReference>
<dbReference type="EMBL" id="PTRA01000001">
    <property type="protein sequence ID" value="PQA60688.1"/>
    <property type="molecule type" value="Genomic_DNA"/>
</dbReference>
<comment type="caution">
    <text evidence="3">The sequence shown here is derived from an EMBL/GenBank/DDBJ whole genome shotgun (WGS) entry which is preliminary data.</text>
</comment>
<keyword evidence="1" id="KW-1133">Transmembrane helix</keyword>
<dbReference type="PANTHER" id="PTHR23028">
    <property type="entry name" value="ACETYLTRANSFERASE"/>
    <property type="match status" value="1"/>
</dbReference>
<reference evidence="4" key="1">
    <citation type="submission" date="2018-02" db="EMBL/GenBank/DDBJ databases">
        <title>Genome sequencing of Solimonas sp. HR-BB.</title>
        <authorList>
            <person name="Lee Y."/>
            <person name="Jeon C.O."/>
        </authorList>
    </citation>
    <scope>NUCLEOTIDE SEQUENCE [LARGE SCALE GENOMIC DNA]</scope>
    <source>
        <strain evidence="4">HR-U</strain>
    </source>
</reference>
<organism evidence="3 4">
    <name type="scientific">Siphonobacter curvatus</name>
    <dbReference type="NCBI Taxonomy" id="2094562"/>
    <lineage>
        <taxon>Bacteria</taxon>
        <taxon>Pseudomonadati</taxon>
        <taxon>Bacteroidota</taxon>
        <taxon>Cytophagia</taxon>
        <taxon>Cytophagales</taxon>
        <taxon>Cytophagaceae</taxon>
        <taxon>Siphonobacter</taxon>
    </lineage>
</organism>
<dbReference type="AlphaFoldDB" id="A0A2S7IST1"/>
<feature type="transmembrane region" description="Helical" evidence="1">
    <location>
        <begin position="303"/>
        <end position="322"/>
    </location>
</feature>
<keyword evidence="1" id="KW-0472">Membrane</keyword>
<evidence type="ECO:0000256" key="1">
    <source>
        <dbReference type="SAM" id="Phobius"/>
    </source>
</evidence>
<dbReference type="GO" id="GO:0016747">
    <property type="term" value="F:acyltransferase activity, transferring groups other than amino-acyl groups"/>
    <property type="evidence" value="ECO:0007669"/>
    <property type="project" value="InterPro"/>
</dbReference>
<feature type="transmembrane region" description="Helical" evidence="1">
    <location>
        <begin position="176"/>
        <end position="197"/>
    </location>
</feature>
<dbReference type="GO" id="GO:0016020">
    <property type="term" value="C:membrane"/>
    <property type="evidence" value="ECO:0007669"/>
    <property type="project" value="TreeGrafter"/>
</dbReference>
<evidence type="ECO:0000259" key="2">
    <source>
        <dbReference type="Pfam" id="PF01757"/>
    </source>
</evidence>
<keyword evidence="1" id="KW-0812">Transmembrane</keyword>
<keyword evidence="3" id="KW-0808">Transferase</keyword>
<feature type="transmembrane region" description="Helical" evidence="1">
    <location>
        <begin position="209"/>
        <end position="231"/>
    </location>
</feature>
<feature type="domain" description="Acyltransferase 3" evidence="2">
    <location>
        <begin position="9"/>
        <end position="354"/>
    </location>
</feature>
<feature type="transmembrane region" description="Helical" evidence="1">
    <location>
        <begin position="7"/>
        <end position="26"/>
    </location>
</feature>
<name>A0A2S7IST1_9BACT</name>
<gene>
    <name evidence="3" type="ORF">C5O19_14050</name>
</gene>
<feature type="transmembrane region" description="Helical" evidence="1">
    <location>
        <begin position="128"/>
        <end position="145"/>
    </location>
</feature>
<evidence type="ECO:0000313" key="3">
    <source>
        <dbReference type="EMBL" id="PQA60688.1"/>
    </source>
</evidence>
<dbReference type="InterPro" id="IPR002656">
    <property type="entry name" value="Acyl_transf_3_dom"/>
</dbReference>
<keyword evidence="3" id="KW-0012">Acyltransferase</keyword>
<accession>A0A2S7IST1</accession>
<keyword evidence="4" id="KW-1185">Reference proteome</keyword>
<dbReference type="RefSeq" id="WP_104713231.1">
    <property type="nucleotide sequence ID" value="NZ_PTRA01000001.1"/>
</dbReference>
<feature type="transmembrane region" description="Helical" evidence="1">
    <location>
        <begin position="252"/>
        <end position="283"/>
    </location>
</feature>
<feature type="transmembrane region" description="Helical" evidence="1">
    <location>
        <begin position="88"/>
        <end position="108"/>
    </location>
</feature>
<dbReference type="Proteomes" id="UP000239590">
    <property type="component" value="Unassembled WGS sequence"/>
</dbReference>
<proteinExistence type="predicted"/>
<evidence type="ECO:0000313" key="4">
    <source>
        <dbReference type="Proteomes" id="UP000239590"/>
    </source>
</evidence>
<dbReference type="OrthoDB" id="9796461at2"/>
<dbReference type="Pfam" id="PF01757">
    <property type="entry name" value="Acyl_transf_3"/>
    <property type="match status" value="1"/>
</dbReference>
<sequence>MSQKRNFPNLNGVRCIAAVSVLIHHLEQAKEAFDLPNIYHLTVVKHAGRLGVGLFFVLSGFLITYLLLQEKGNFGDISAPKFYLRRVFRIWPIYFLIVGLALFVFPHVPLMYFPGASELASRHVAERITLLALVLPNYAFVLYNIPYWAAQAWSIGVEEQFYYLWPWIIKYPKRTFLIVSIFMLATVGLLALGVYLLDGTEAQKKDSVLTFIGQFRLLIMALGGGGAYLVYTNRTRFLSVLYRKNVQITVYVLFLICFLSGVHIPAFMEVYAFFFCFFVLNVATNPNSIISLENPVVSYIGKISYGLYLYHVAVSVFLINVLNTYAPGLSTTAYNLILYPAVFGLSILVSYLSYEYLEKPLLVFKDKRYGR</sequence>
<dbReference type="InterPro" id="IPR050879">
    <property type="entry name" value="Acyltransferase_3"/>
</dbReference>
<feature type="transmembrane region" description="Helical" evidence="1">
    <location>
        <begin position="46"/>
        <end position="68"/>
    </location>
</feature>